<keyword evidence="3" id="KW-1185">Reference proteome</keyword>
<evidence type="ECO:0000313" key="3">
    <source>
        <dbReference type="Proteomes" id="UP001595690"/>
    </source>
</evidence>
<gene>
    <name evidence="2" type="ORF">ACFOWZ_40530</name>
</gene>
<reference evidence="3" key="1">
    <citation type="journal article" date="2019" name="Int. J. Syst. Evol. Microbiol.">
        <title>The Global Catalogue of Microorganisms (GCM) 10K type strain sequencing project: providing services to taxonomists for standard genome sequencing and annotation.</title>
        <authorList>
            <consortium name="The Broad Institute Genomics Platform"/>
            <consortium name="The Broad Institute Genome Sequencing Center for Infectious Disease"/>
            <person name="Wu L."/>
            <person name="Ma J."/>
        </authorList>
    </citation>
    <scope>NUCLEOTIDE SEQUENCE [LARGE SCALE GENOMIC DNA]</scope>
    <source>
        <strain evidence="3">CGMCC 4.7405</strain>
    </source>
</reference>
<sequence length="432" mass="48883">MPGEMLGEHTRWTNAQEIKDHLYEGVRLMLEERHGWDVEMQIEKDRQMSGSIHQTMYGEALTAPVYIADLTGANANVYLELGARWALRDNVTIITCQHKTDLRFNADTYRFVQYGQGPQELQAAKELITNMIVNGLDHEEHVDNPVRLGRDLVVFSRAELKKRDEQIERLEQARGDDLFREAMSARGDERIAKLRFLLTVNNTRADAHGELGKALRAKDDLPQAIHHLDSATRLHQDSADWWRELGVAQSRNMNFAAAVASLSEAVRLNPADADAYSSLGGAHRRIARESSDRSELLKARDCYRKASEIKKEELYSLANLARVDVLLAESETERAQVMDDFRRLDVLATWLTEGKTNPWAWLDRAETSAFRGDARAAMDALHTGMDQLPESERAATAKIALGPLQDTAGVEWLDESIADTLRALIDEYRSYL</sequence>
<feature type="repeat" description="TPR" evidence="1">
    <location>
        <begin position="239"/>
        <end position="272"/>
    </location>
</feature>
<evidence type="ECO:0000313" key="2">
    <source>
        <dbReference type="EMBL" id="MFC3897793.1"/>
    </source>
</evidence>
<dbReference type="RefSeq" id="WP_382379312.1">
    <property type="nucleotide sequence ID" value="NZ_JBHRZI010000040.1"/>
</dbReference>
<dbReference type="InterPro" id="IPR011990">
    <property type="entry name" value="TPR-like_helical_dom_sf"/>
</dbReference>
<organism evidence="2 3">
    <name type="scientific">Lentzea rhizosphaerae</name>
    <dbReference type="NCBI Taxonomy" id="2041025"/>
    <lineage>
        <taxon>Bacteria</taxon>
        <taxon>Bacillati</taxon>
        <taxon>Actinomycetota</taxon>
        <taxon>Actinomycetes</taxon>
        <taxon>Pseudonocardiales</taxon>
        <taxon>Pseudonocardiaceae</taxon>
        <taxon>Lentzea</taxon>
    </lineage>
</organism>
<accession>A0ABV8C6V3</accession>
<dbReference type="EMBL" id="JBHRZI010000040">
    <property type="protein sequence ID" value="MFC3897793.1"/>
    <property type="molecule type" value="Genomic_DNA"/>
</dbReference>
<dbReference type="InterPro" id="IPR019734">
    <property type="entry name" value="TPR_rpt"/>
</dbReference>
<dbReference type="SUPFAM" id="SSF48452">
    <property type="entry name" value="TPR-like"/>
    <property type="match status" value="1"/>
</dbReference>
<dbReference type="PROSITE" id="PS50005">
    <property type="entry name" value="TPR"/>
    <property type="match status" value="1"/>
</dbReference>
<keyword evidence="1" id="KW-0802">TPR repeat</keyword>
<dbReference type="Proteomes" id="UP001595690">
    <property type="component" value="Unassembled WGS sequence"/>
</dbReference>
<dbReference type="Gene3D" id="1.25.40.10">
    <property type="entry name" value="Tetratricopeptide repeat domain"/>
    <property type="match status" value="1"/>
</dbReference>
<evidence type="ECO:0000256" key="1">
    <source>
        <dbReference type="PROSITE-ProRule" id="PRU00339"/>
    </source>
</evidence>
<comment type="caution">
    <text evidence="2">The sequence shown here is derived from an EMBL/GenBank/DDBJ whole genome shotgun (WGS) entry which is preliminary data.</text>
</comment>
<dbReference type="InterPro" id="IPR046880">
    <property type="entry name" value="TPR-S"/>
</dbReference>
<dbReference type="Pfam" id="PF20308">
    <property type="entry name" value="TPR-S"/>
    <property type="match status" value="1"/>
</dbReference>
<proteinExistence type="predicted"/>
<name>A0ABV8C6V3_9PSEU</name>
<protein>
    <submittedName>
        <fullName evidence="2">Tetratricopeptide repeat-containing protein</fullName>
    </submittedName>
</protein>
<dbReference type="SMART" id="SM00028">
    <property type="entry name" value="TPR"/>
    <property type="match status" value="4"/>
</dbReference>